<dbReference type="PATRIC" id="fig|2064.6.peg.3833"/>
<dbReference type="RefSeq" id="WP_043911994.1">
    <property type="nucleotide sequence ID" value="NZ_JXZB01000002.1"/>
</dbReference>
<feature type="chain" id="PRO_5002218519" description="Lipoprotein" evidence="1">
    <location>
        <begin position="25"/>
        <end position="152"/>
    </location>
</feature>
<gene>
    <name evidence="2" type="ORF">TR51_17860</name>
</gene>
<evidence type="ECO:0008006" key="4">
    <source>
        <dbReference type="Google" id="ProtNLM"/>
    </source>
</evidence>
<protein>
    <recommendedName>
        <fullName evidence="4">Lipoprotein</fullName>
    </recommendedName>
</protein>
<reference evidence="2 3" key="1">
    <citation type="submission" date="2015-02" db="EMBL/GenBank/DDBJ databases">
        <title>Draft genome sequence of Kitasatospora griseola MF730-N6, a bafilomycin, terpentecin and satosporin producer.</title>
        <authorList>
            <person name="Arens J.C."/>
            <person name="Haltli B."/>
            <person name="Kerr R.G."/>
        </authorList>
    </citation>
    <scope>NUCLEOTIDE SEQUENCE [LARGE SCALE GENOMIC DNA]</scope>
    <source>
        <strain evidence="2 3">MF730-N6</strain>
    </source>
</reference>
<feature type="signal peptide" evidence="1">
    <location>
        <begin position="1"/>
        <end position="24"/>
    </location>
</feature>
<keyword evidence="1" id="KW-0732">Signal</keyword>
<comment type="caution">
    <text evidence="2">The sequence shown here is derived from an EMBL/GenBank/DDBJ whole genome shotgun (WGS) entry which is preliminary data.</text>
</comment>
<dbReference type="AlphaFoldDB" id="A0A0D0PT22"/>
<evidence type="ECO:0000313" key="2">
    <source>
        <dbReference type="EMBL" id="KIQ65664.1"/>
    </source>
</evidence>
<name>A0A0D0PT22_KITGR</name>
<dbReference type="OrthoDB" id="4245132at2"/>
<organism evidence="2 3">
    <name type="scientific">Kitasatospora griseola</name>
    <name type="common">Streptomyces griseolosporeus</name>
    <dbReference type="NCBI Taxonomy" id="2064"/>
    <lineage>
        <taxon>Bacteria</taxon>
        <taxon>Bacillati</taxon>
        <taxon>Actinomycetota</taxon>
        <taxon>Actinomycetes</taxon>
        <taxon>Kitasatosporales</taxon>
        <taxon>Streptomycetaceae</taxon>
        <taxon>Kitasatospora</taxon>
    </lineage>
</organism>
<evidence type="ECO:0000313" key="3">
    <source>
        <dbReference type="Proteomes" id="UP000032066"/>
    </source>
</evidence>
<sequence length="152" mass="15741">MHLRLPAALAALALGLALATAAVADEDPDDSDTATVVEITEVTIDPESPDLVQVDLNYTCAPADGPRSLNTSVEQTDPEDPATIAFGSTRTFPAQIECDGAEHSQTAVVQSKTSDWLTGVDAVVITTLTDLGATPPASADARQLVLDLPSDD</sequence>
<proteinExistence type="predicted"/>
<dbReference type="EMBL" id="JXZB01000002">
    <property type="protein sequence ID" value="KIQ65664.1"/>
    <property type="molecule type" value="Genomic_DNA"/>
</dbReference>
<dbReference type="Proteomes" id="UP000032066">
    <property type="component" value="Unassembled WGS sequence"/>
</dbReference>
<accession>A0A0D0PT22</accession>
<evidence type="ECO:0000256" key="1">
    <source>
        <dbReference type="SAM" id="SignalP"/>
    </source>
</evidence>
<keyword evidence="3" id="KW-1185">Reference proteome</keyword>